<dbReference type="Gene3D" id="3.30.420.190">
    <property type="entry name" value="conserved archaeal protein q6m145"/>
    <property type="match status" value="1"/>
</dbReference>
<evidence type="ECO:0000259" key="1">
    <source>
        <dbReference type="Pfam" id="PF01968"/>
    </source>
</evidence>
<name>A0AAF0FXQ8_9EURY</name>
<dbReference type="InterPro" id="IPR002821">
    <property type="entry name" value="Hydantoinase_A"/>
</dbReference>
<dbReference type="KEGG" id="manq:L1994_06375"/>
<protein>
    <submittedName>
        <fullName evidence="2">H4MPT-linked C1 transfer pathway protein</fullName>
    </submittedName>
</protein>
<evidence type="ECO:0000313" key="2">
    <source>
        <dbReference type="EMBL" id="WFN37985.1"/>
    </source>
</evidence>
<evidence type="ECO:0000313" key="3">
    <source>
        <dbReference type="Proteomes" id="UP001218895"/>
    </source>
</evidence>
<dbReference type="AlphaFoldDB" id="A0AAF0FXQ8"/>
<dbReference type="EMBL" id="CP091092">
    <property type="protein sequence ID" value="WFN37985.1"/>
    <property type="molecule type" value="Genomic_DNA"/>
</dbReference>
<feature type="domain" description="Hydantoinase A/oxoprolinase" evidence="1">
    <location>
        <begin position="45"/>
        <end position="267"/>
    </location>
</feature>
<keyword evidence="3" id="KW-1185">Reference proteome</keyword>
<proteinExistence type="predicted"/>
<accession>A0AAF0FXQ8</accession>
<dbReference type="Proteomes" id="UP001218895">
    <property type="component" value="Chromosome"/>
</dbReference>
<gene>
    <name evidence="2" type="ORF">L1994_06375</name>
</gene>
<reference evidence="2" key="1">
    <citation type="submission" date="2022-01" db="EMBL/GenBank/DDBJ databases">
        <title>Complete genome of Methanomicrobium antiquum DSM 21220.</title>
        <authorList>
            <person name="Chen S.-C."/>
            <person name="You Y.-T."/>
            <person name="Zhou Y.-Z."/>
            <person name="Lai M.-C."/>
        </authorList>
    </citation>
    <scope>NUCLEOTIDE SEQUENCE</scope>
    <source>
        <strain evidence="2">DSM 21220</strain>
    </source>
</reference>
<dbReference type="InterPro" id="IPR002756">
    <property type="entry name" value="MfnF"/>
</dbReference>
<sequence length="308" mass="33481">MIGIDVGGANLKIFNGKSVAIHYCPMWQKAPLKELLMEYSGKKAAVVMSGELADGFLRKTEGIEFIFNSVKAAIPDSLFYGTDGNFHDKPVSSLAAANWFASADYLRGIYEDSLLIDFGSTTTDIIPLNSFDSLKGMTDLDRLRNGYLVYTGTLRSTIPSLLRTVNVCGHETLVSSEYFSQSADAHLVLGNITCEDYTTPTPDGAEVSVDASLQRLSRVVCSDLDEIGKAGALEIADAFYNEQMNLIKKYADKAIEKTNSKGIIVAGIGSHIISDFFGCIDLGVEKNMFSDALPARAVYEVSKRTGIF</sequence>
<dbReference type="NCBIfam" id="TIGR03123">
    <property type="entry name" value="one_C_unchar_1"/>
    <property type="match status" value="1"/>
</dbReference>
<organism evidence="2 3">
    <name type="scientific">Methanomicrobium antiquum</name>
    <dbReference type="NCBI Taxonomy" id="487686"/>
    <lineage>
        <taxon>Archaea</taxon>
        <taxon>Methanobacteriati</taxon>
        <taxon>Methanobacteriota</taxon>
        <taxon>Stenosarchaea group</taxon>
        <taxon>Methanomicrobia</taxon>
        <taxon>Methanomicrobiales</taxon>
        <taxon>Methanomicrobiaceae</taxon>
        <taxon>Methanomicrobium</taxon>
    </lineage>
</organism>
<dbReference type="GO" id="GO:0016787">
    <property type="term" value="F:hydrolase activity"/>
    <property type="evidence" value="ECO:0007669"/>
    <property type="project" value="InterPro"/>
</dbReference>
<dbReference type="Pfam" id="PF01968">
    <property type="entry name" value="Hydantoinase_A"/>
    <property type="match status" value="1"/>
</dbReference>
<dbReference type="Gene3D" id="3.30.420.40">
    <property type="match status" value="1"/>
</dbReference>